<name>A0A0N5A860_9BILA</name>
<keyword evidence="3" id="KW-0563">Paired box</keyword>
<organism evidence="10 11">
    <name type="scientific">Syphacia muris</name>
    <dbReference type="NCBI Taxonomy" id="451379"/>
    <lineage>
        <taxon>Eukaryota</taxon>
        <taxon>Metazoa</taxon>
        <taxon>Ecdysozoa</taxon>
        <taxon>Nematoda</taxon>
        <taxon>Chromadorea</taxon>
        <taxon>Rhabditida</taxon>
        <taxon>Spirurina</taxon>
        <taxon>Oxyuridomorpha</taxon>
        <taxon>Oxyuroidea</taxon>
        <taxon>Oxyuridae</taxon>
        <taxon>Syphacia</taxon>
    </lineage>
</organism>
<protein>
    <submittedName>
        <fullName evidence="11">Paired domain-containing protein</fullName>
    </submittedName>
</protein>
<evidence type="ECO:0000313" key="10">
    <source>
        <dbReference type="Proteomes" id="UP000046393"/>
    </source>
</evidence>
<feature type="region of interest" description="Disordered" evidence="8">
    <location>
        <begin position="228"/>
        <end position="249"/>
    </location>
</feature>
<comment type="subcellular location">
    <subcellularLocation>
        <location evidence="1">Nucleus</location>
    </subcellularLocation>
</comment>
<dbReference type="InterPro" id="IPR001523">
    <property type="entry name" value="Paired_dom"/>
</dbReference>
<evidence type="ECO:0000259" key="9">
    <source>
        <dbReference type="PROSITE" id="PS51057"/>
    </source>
</evidence>
<dbReference type="PANTHER" id="PTHR45636:SF27">
    <property type="entry name" value="PAIRED DOMAIN-CONTAINING PROTEIN"/>
    <property type="match status" value="1"/>
</dbReference>
<evidence type="ECO:0000256" key="3">
    <source>
        <dbReference type="ARBA" id="ARBA00022724"/>
    </source>
</evidence>
<keyword evidence="7" id="KW-0539">Nucleus</keyword>
<dbReference type="GO" id="GO:0000978">
    <property type="term" value="F:RNA polymerase II cis-regulatory region sequence-specific DNA binding"/>
    <property type="evidence" value="ECO:0007669"/>
    <property type="project" value="TreeGrafter"/>
</dbReference>
<dbReference type="WBParaSite" id="SMUV_0000024401-mRNA-1">
    <property type="protein sequence ID" value="SMUV_0000024401-mRNA-1"/>
    <property type="gene ID" value="SMUV_0000024401"/>
</dbReference>
<sequence length="297" mass="33320">MFDCGGQVTICHGDHMNCGCVIDTSPDKLETEFHQWLKSAPENIEGLCRHPDSYGSPSCFMPSYQNSFYVQQNIISGDHKAYLNQYEMENSARLQPYNGEIMQQNVVPDVQLGCNTYSMNKFQTPFDLENVKTECFVTDSVPGSSYPVEITAKKSVSKKRNGNIKCSKGMGTNLYGRFYCPGRPLDMSVREEIIRLFQQNMKVNQISKILKISHGCVSKIIKRFKMTGNVSPASSPEQRRPRRTKKASSILPNVVQTTKILVADDVDDACLKLAPAPLPPLPSGAYEPYSLEKTYTF</sequence>
<evidence type="ECO:0000256" key="7">
    <source>
        <dbReference type="ARBA" id="ARBA00023242"/>
    </source>
</evidence>
<dbReference type="GO" id="GO:0000981">
    <property type="term" value="F:DNA-binding transcription factor activity, RNA polymerase II-specific"/>
    <property type="evidence" value="ECO:0007669"/>
    <property type="project" value="TreeGrafter"/>
</dbReference>
<evidence type="ECO:0000256" key="5">
    <source>
        <dbReference type="ARBA" id="ARBA00023125"/>
    </source>
</evidence>
<feature type="domain" description="Paired" evidence="9">
    <location>
        <begin position="168"/>
        <end position="294"/>
    </location>
</feature>
<dbReference type="AlphaFoldDB" id="A0A0N5A860"/>
<accession>A0A0N5A860</accession>
<evidence type="ECO:0000256" key="1">
    <source>
        <dbReference type="ARBA" id="ARBA00004123"/>
    </source>
</evidence>
<dbReference type="Pfam" id="PF00292">
    <property type="entry name" value="PAX"/>
    <property type="match status" value="1"/>
</dbReference>
<dbReference type="STRING" id="451379.A0A0N5A860"/>
<dbReference type="PANTHER" id="PTHR45636">
    <property type="entry name" value="PAIRED BOX PROTEIN PAX-6-RELATED-RELATED"/>
    <property type="match status" value="1"/>
</dbReference>
<keyword evidence="5" id="KW-0238">DNA-binding</keyword>
<dbReference type="PRINTS" id="PR00027">
    <property type="entry name" value="PAIREDBOX"/>
</dbReference>
<dbReference type="GO" id="GO:0005634">
    <property type="term" value="C:nucleus"/>
    <property type="evidence" value="ECO:0007669"/>
    <property type="project" value="UniProtKB-SubCell"/>
</dbReference>
<dbReference type="Proteomes" id="UP000046393">
    <property type="component" value="Unplaced"/>
</dbReference>
<keyword evidence="4" id="KW-0805">Transcription regulation</keyword>
<dbReference type="SUPFAM" id="SSF46689">
    <property type="entry name" value="Homeodomain-like"/>
    <property type="match status" value="1"/>
</dbReference>
<dbReference type="Gene3D" id="1.10.10.10">
    <property type="entry name" value="Winged helix-like DNA-binding domain superfamily/Winged helix DNA-binding domain"/>
    <property type="match status" value="1"/>
</dbReference>
<proteinExistence type="predicted"/>
<dbReference type="InterPro" id="IPR043565">
    <property type="entry name" value="PAX_fam"/>
</dbReference>
<keyword evidence="10" id="KW-1185">Reference proteome</keyword>
<dbReference type="PROSITE" id="PS51057">
    <property type="entry name" value="PAIRED_2"/>
    <property type="match status" value="1"/>
</dbReference>
<evidence type="ECO:0000256" key="8">
    <source>
        <dbReference type="SAM" id="MobiDB-lite"/>
    </source>
</evidence>
<evidence type="ECO:0000256" key="2">
    <source>
        <dbReference type="ARBA" id="ARBA00022473"/>
    </source>
</evidence>
<evidence type="ECO:0000256" key="4">
    <source>
        <dbReference type="ARBA" id="ARBA00023015"/>
    </source>
</evidence>
<evidence type="ECO:0000313" key="11">
    <source>
        <dbReference type="WBParaSite" id="SMUV_0000024401-mRNA-1"/>
    </source>
</evidence>
<dbReference type="InterPro" id="IPR036388">
    <property type="entry name" value="WH-like_DNA-bd_sf"/>
</dbReference>
<dbReference type="InterPro" id="IPR009057">
    <property type="entry name" value="Homeodomain-like_sf"/>
</dbReference>
<evidence type="ECO:0000256" key="6">
    <source>
        <dbReference type="ARBA" id="ARBA00023163"/>
    </source>
</evidence>
<dbReference type="SMART" id="SM00351">
    <property type="entry name" value="PAX"/>
    <property type="match status" value="1"/>
</dbReference>
<reference evidence="11" key="1">
    <citation type="submission" date="2017-02" db="UniProtKB">
        <authorList>
            <consortium name="WormBaseParasite"/>
        </authorList>
    </citation>
    <scope>IDENTIFICATION</scope>
</reference>
<keyword evidence="2" id="KW-0217">Developmental protein</keyword>
<keyword evidence="6" id="KW-0804">Transcription</keyword>